<keyword evidence="4" id="KW-1185">Reference proteome</keyword>
<name>A0A1G6IFV6_9GAMM</name>
<evidence type="ECO:0000256" key="1">
    <source>
        <dbReference type="SAM" id="SignalP"/>
    </source>
</evidence>
<feature type="signal peptide" evidence="1">
    <location>
        <begin position="1"/>
        <end position="25"/>
    </location>
</feature>
<protein>
    <recommendedName>
        <fullName evidence="2">DUF4189 domain-containing protein</fullName>
    </recommendedName>
</protein>
<evidence type="ECO:0000313" key="3">
    <source>
        <dbReference type="EMBL" id="SDC05348.1"/>
    </source>
</evidence>
<reference evidence="4" key="1">
    <citation type="submission" date="2016-09" db="EMBL/GenBank/DDBJ databases">
        <authorList>
            <person name="Varghese N."/>
            <person name="Submissions S."/>
        </authorList>
    </citation>
    <scope>NUCLEOTIDE SEQUENCE [LARGE SCALE GENOMIC DNA]</scope>
    <source>
        <strain evidence="4">ANC 3699</strain>
    </source>
</reference>
<evidence type="ECO:0000313" key="4">
    <source>
        <dbReference type="Proteomes" id="UP000242317"/>
    </source>
</evidence>
<accession>A0A1G6IFV6</accession>
<organism evidence="3 4">
    <name type="scientific">Acinetobacter marinus</name>
    <dbReference type="NCBI Taxonomy" id="281375"/>
    <lineage>
        <taxon>Bacteria</taxon>
        <taxon>Pseudomonadati</taxon>
        <taxon>Pseudomonadota</taxon>
        <taxon>Gammaproteobacteria</taxon>
        <taxon>Moraxellales</taxon>
        <taxon>Moraxellaceae</taxon>
        <taxon>Acinetobacter</taxon>
    </lineage>
</organism>
<dbReference type="OrthoDB" id="6008701at2"/>
<dbReference type="EMBL" id="FMYK01000003">
    <property type="protein sequence ID" value="SDC05348.1"/>
    <property type="molecule type" value="Genomic_DNA"/>
</dbReference>
<proteinExistence type="predicted"/>
<dbReference type="Proteomes" id="UP000242317">
    <property type="component" value="Unassembled WGS sequence"/>
</dbReference>
<gene>
    <name evidence="3" type="ORF">SAMN05421749_10328</name>
</gene>
<feature type="chain" id="PRO_5017386571" description="DUF4189 domain-containing protein" evidence="1">
    <location>
        <begin position="26"/>
        <end position="168"/>
    </location>
</feature>
<dbReference type="InterPro" id="IPR025240">
    <property type="entry name" value="DUF4189"/>
</dbReference>
<evidence type="ECO:0000259" key="2">
    <source>
        <dbReference type="Pfam" id="PF13827"/>
    </source>
</evidence>
<feature type="domain" description="DUF4189" evidence="2">
    <location>
        <begin position="69"/>
        <end position="161"/>
    </location>
</feature>
<dbReference type="Pfam" id="PF13827">
    <property type="entry name" value="DUF4189"/>
    <property type="match status" value="1"/>
</dbReference>
<sequence>MNIQKLSVISLLSFGAFALSNSAFAEGGCPSGYVPTPNQGQPCAADYNLPHWNQGQPQAQPQVRWADRWGAMADDGNGTAGIVESRNSKREAEVAAVKECKKRGGGNCKTFATYYNQCAAIAAGGERSDWARAETKELAIKISMDRCEKKGINCRVYYSGCSLPVRIQ</sequence>
<dbReference type="AlphaFoldDB" id="A0A1G6IFV6"/>
<dbReference type="RefSeq" id="WP_092617532.1">
    <property type="nucleotide sequence ID" value="NZ_FMYK01000003.1"/>
</dbReference>
<keyword evidence="1" id="KW-0732">Signal</keyword>